<dbReference type="Proteomes" id="UP000052230">
    <property type="component" value="Unassembled WGS sequence"/>
</dbReference>
<reference evidence="1 2" key="1">
    <citation type="submission" date="2014-09" db="EMBL/GenBank/DDBJ databases">
        <authorList>
            <person name="Regsiter A."/>
        </authorList>
    </citation>
    <scope>NUCLEOTIDE SEQUENCE [LARGE SCALE GENOMIC DNA]</scope>
</reference>
<dbReference type="EMBL" id="CCXZ01000143">
    <property type="protein sequence ID" value="CEG16988.1"/>
    <property type="molecule type" value="Genomic_DNA"/>
</dbReference>
<accession>A0A0U4YMN0</accession>
<keyword evidence="2" id="KW-1185">Reference proteome</keyword>
<organism evidence="1 2">
    <name type="scientific">Xanthomonas citri pv. citri</name>
    <dbReference type="NCBI Taxonomy" id="611301"/>
    <lineage>
        <taxon>Bacteria</taxon>
        <taxon>Pseudomonadati</taxon>
        <taxon>Pseudomonadota</taxon>
        <taxon>Gammaproteobacteria</taxon>
        <taxon>Lysobacterales</taxon>
        <taxon>Lysobacteraceae</taxon>
        <taxon>Xanthomonas</taxon>
    </lineage>
</organism>
<evidence type="ECO:0000313" key="1">
    <source>
        <dbReference type="EMBL" id="CEG16988.1"/>
    </source>
</evidence>
<comment type="caution">
    <text evidence="1">The sequence shown here is derived from an EMBL/GenBank/DDBJ whole genome shotgun (WGS) entry which is preliminary data.</text>
</comment>
<sequence length="58" mass="6592">MRVPRKSPHIHVRTFDRVVSRRGLHILVPASDEDKADMQGEGRESFPFCVFAKSPSGR</sequence>
<name>A0A0U4YMN0_XANCI</name>
<gene>
    <name evidence="1" type="ORF">XAC3562_490072</name>
</gene>
<dbReference type="AlphaFoldDB" id="A0A0U4YMN0"/>
<protein>
    <submittedName>
        <fullName evidence="1">Uncharacterized protein</fullName>
    </submittedName>
</protein>
<proteinExistence type="predicted"/>
<evidence type="ECO:0000313" key="2">
    <source>
        <dbReference type="Proteomes" id="UP000052230"/>
    </source>
</evidence>